<accession>A0AAD7WMP3</accession>
<dbReference type="GO" id="GO:0005509">
    <property type="term" value="F:calcium ion binding"/>
    <property type="evidence" value="ECO:0007669"/>
    <property type="project" value="InterPro"/>
</dbReference>
<dbReference type="Gene3D" id="4.10.740.10">
    <property type="entry name" value="Coagulation Factor IX"/>
    <property type="match status" value="1"/>
</dbReference>
<keyword evidence="3" id="KW-0472">Membrane</keyword>
<gene>
    <name evidence="6" type="ORF">AAFF_G00366350</name>
</gene>
<keyword evidence="3" id="KW-1133">Transmembrane helix</keyword>
<dbReference type="PROSITE" id="PS50998">
    <property type="entry name" value="GLA_2"/>
    <property type="match status" value="1"/>
</dbReference>
<keyword evidence="4" id="KW-0732">Signal</keyword>
<feature type="domain" description="Gla" evidence="5">
    <location>
        <begin position="49"/>
        <end position="95"/>
    </location>
</feature>
<dbReference type="InterPro" id="IPR035972">
    <property type="entry name" value="GLA-like_dom_SF"/>
</dbReference>
<dbReference type="GO" id="GO:0005615">
    <property type="term" value="C:extracellular space"/>
    <property type="evidence" value="ECO:0007669"/>
    <property type="project" value="TreeGrafter"/>
</dbReference>
<protein>
    <recommendedName>
        <fullName evidence="5">Gla domain-containing protein</fullName>
    </recommendedName>
</protein>
<proteinExistence type="predicted"/>
<evidence type="ECO:0000313" key="6">
    <source>
        <dbReference type="EMBL" id="KAJ8402552.1"/>
    </source>
</evidence>
<dbReference type="AlphaFoldDB" id="A0AAD7WMP3"/>
<reference evidence="6" key="1">
    <citation type="journal article" date="2023" name="Science">
        <title>Genome structures resolve the early diversification of teleost fishes.</title>
        <authorList>
            <person name="Parey E."/>
            <person name="Louis A."/>
            <person name="Montfort J."/>
            <person name="Bouchez O."/>
            <person name="Roques C."/>
            <person name="Iampietro C."/>
            <person name="Lluch J."/>
            <person name="Castinel A."/>
            <person name="Donnadieu C."/>
            <person name="Desvignes T."/>
            <person name="Floi Bucao C."/>
            <person name="Jouanno E."/>
            <person name="Wen M."/>
            <person name="Mejri S."/>
            <person name="Dirks R."/>
            <person name="Jansen H."/>
            <person name="Henkel C."/>
            <person name="Chen W.J."/>
            <person name="Zahm M."/>
            <person name="Cabau C."/>
            <person name="Klopp C."/>
            <person name="Thompson A.W."/>
            <person name="Robinson-Rechavi M."/>
            <person name="Braasch I."/>
            <person name="Lecointre G."/>
            <person name="Bobe J."/>
            <person name="Postlethwait J.H."/>
            <person name="Berthelot C."/>
            <person name="Roest Crollius H."/>
            <person name="Guiguen Y."/>
        </authorList>
    </citation>
    <scope>NUCLEOTIDE SEQUENCE</scope>
    <source>
        <strain evidence="6">NC1722</strain>
    </source>
</reference>
<sequence length="202" mass="22050">MAFKMLVCVPFCVGLLTLLHLSKARVIDNNEVFLQEQSAVSFLSRSLLYNSWDLELIVPDNLERECLEEMCSYEEAREIFEDKVDTDRFWAEYMNSNEPTPRVDISGLVAGILALLVSGLIATVLGCYCYKARTKTGRGGRSVPVRTPGNAESVPLSGIGAPGLPSYNEAINRSGQHDAPPPPYSGGTPSEVPEAPEAPNDE</sequence>
<dbReference type="GO" id="GO:0005886">
    <property type="term" value="C:plasma membrane"/>
    <property type="evidence" value="ECO:0007669"/>
    <property type="project" value="TreeGrafter"/>
</dbReference>
<evidence type="ECO:0000313" key="7">
    <source>
        <dbReference type="Proteomes" id="UP001221898"/>
    </source>
</evidence>
<organism evidence="6 7">
    <name type="scientific">Aldrovandia affinis</name>
    <dbReference type="NCBI Taxonomy" id="143900"/>
    <lineage>
        <taxon>Eukaryota</taxon>
        <taxon>Metazoa</taxon>
        <taxon>Chordata</taxon>
        <taxon>Craniata</taxon>
        <taxon>Vertebrata</taxon>
        <taxon>Euteleostomi</taxon>
        <taxon>Actinopterygii</taxon>
        <taxon>Neopterygii</taxon>
        <taxon>Teleostei</taxon>
        <taxon>Notacanthiformes</taxon>
        <taxon>Halosauridae</taxon>
        <taxon>Aldrovandia</taxon>
    </lineage>
</organism>
<dbReference type="Proteomes" id="UP001221898">
    <property type="component" value="Unassembled WGS sequence"/>
</dbReference>
<evidence type="ECO:0000256" key="1">
    <source>
        <dbReference type="ARBA" id="ARBA00023157"/>
    </source>
</evidence>
<dbReference type="PROSITE" id="PS00011">
    <property type="entry name" value="GLA_1"/>
    <property type="match status" value="1"/>
</dbReference>
<feature type="chain" id="PRO_5041905444" description="Gla domain-containing protein" evidence="4">
    <location>
        <begin position="25"/>
        <end position="202"/>
    </location>
</feature>
<dbReference type="PANTHER" id="PTHR24278:SF38">
    <property type="entry name" value="TRANSMEMBRANE GAMMA-CARBOXYGLUTAMIC ACID PROTEIN 4"/>
    <property type="match status" value="1"/>
</dbReference>
<keyword evidence="3" id="KW-0812">Transmembrane</keyword>
<dbReference type="SMART" id="SM00069">
    <property type="entry name" value="GLA"/>
    <property type="match status" value="1"/>
</dbReference>
<keyword evidence="7" id="KW-1185">Reference proteome</keyword>
<dbReference type="PANTHER" id="PTHR24278">
    <property type="entry name" value="COAGULATION FACTOR"/>
    <property type="match status" value="1"/>
</dbReference>
<dbReference type="InterPro" id="IPR017857">
    <property type="entry name" value="Coagulation_fac-like_Gla_dom"/>
</dbReference>
<dbReference type="InterPro" id="IPR000294">
    <property type="entry name" value="GLA_domain"/>
</dbReference>
<evidence type="ECO:0000256" key="3">
    <source>
        <dbReference type="SAM" id="Phobius"/>
    </source>
</evidence>
<dbReference type="InterPro" id="IPR050442">
    <property type="entry name" value="Peptidase_S1_coag_factors"/>
</dbReference>
<keyword evidence="1" id="KW-1015">Disulfide bond</keyword>
<feature type="transmembrane region" description="Helical" evidence="3">
    <location>
        <begin position="105"/>
        <end position="130"/>
    </location>
</feature>
<dbReference type="Pfam" id="PF00594">
    <property type="entry name" value="Gla"/>
    <property type="match status" value="1"/>
</dbReference>
<comment type="caution">
    <text evidence="6">The sequence shown here is derived from an EMBL/GenBank/DDBJ whole genome shotgun (WGS) entry which is preliminary data.</text>
</comment>
<evidence type="ECO:0000259" key="5">
    <source>
        <dbReference type="PROSITE" id="PS50998"/>
    </source>
</evidence>
<dbReference type="EMBL" id="JAINUG010000063">
    <property type="protein sequence ID" value="KAJ8402552.1"/>
    <property type="molecule type" value="Genomic_DNA"/>
</dbReference>
<feature type="signal peptide" evidence="4">
    <location>
        <begin position="1"/>
        <end position="24"/>
    </location>
</feature>
<dbReference type="FunFam" id="4.10.740.10:FF:000001">
    <property type="entry name" value="vitamin K-dependent protein S"/>
    <property type="match status" value="1"/>
</dbReference>
<feature type="region of interest" description="Disordered" evidence="2">
    <location>
        <begin position="136"/>
        <end position="202"/>
    </location>
</feature>
<dbReference type="SUPFAM" id="SSF57630">
    <property type="entry name" value="GLA-domain"/>
    <property type="match status" value="1"/>
</dbReference>
<name>A0AAD7WMP3_9TELE</name>
<dbReference type="PRINTS" id="PR00001">
    <property type="entry name" value="GLABLOOD"/>
</dbReference>
<evidence type="ECO:0000256" key="2">
    <source>
        <dbReference type="SAM" id="MobiDB-lite"/>
    </source>
</evidence>
<evidence type="ECO:0000256" key="4">
    <source>
        <dbReference type="SAM" id="SignalP"/>
    </source>
</evidence>